<dbReference type="InterPro" id="IPR011701">
    <property type="entry name" value="MFS"/>
</dbReference>
<dbReference type="RefSeq" id="WP_344990506.1">
    <property type="nucleotide sequence ID" value="NZ_BAAAXV010000005.1"/>
</dbReference>
<keyword evidence="3 5" id="KW-1133">Transmembrane helix</keyword>
<evidence type="ECO:0000256" key="2">
    <source>
        <dbReference type="ARBA" id="ARBA00022692"/>
    </source>
</evidence>
<dbReference type="PANTHER" id="PTHR23508">
    <property type="entry name" value="CARBOXYLIC ACID TRANSPORTER PROTEIN HOMOLOG"/>
    <property type="match status" value="1"/>
</dbReference>
<feature type="transmembrane region" description="Helical" evidence="5">
    <location>
        <begin position="384"/>
        <end position="405"/>
    </location>
</feature>
<dbReference type="PROSITE" id="PS00217">
    <property type="entry name" value="SUGAR_TRANSPORT_2"/>
    <property type="match status" value="1"/>
</dbReference>
<evidence type="ECO:0000256" key="5">
    <source>
        <dbReference type="SAM" id="Phobius"/>
    </source>
</evidence>
<feature type="transmembrane region" description="Helical" evidence="5">
    <location>
        <begin position="33"/>
        <end position="52"/>
    </location>
</feature>
<dbReference type="PROSITE" id="PS50850">
    <property type="entry name" value="MFS"/>
    <property type="match status" value="1"/>
</dbReference>
<keyword evidence="2 5" id="KW-0812">Transmembrane</keyword>
<accession>A0ABV5SCB8</accession>
<evidence type="ECO:0000256" key="1">
    <source>
        <dbReference type="ARBA" id="ARBA00004651"/>
    </source>
</evidence>
<feature type="transmembrane region" description="Helical" evidence="5">
    <location>
        <begin position="359"/>
        <end position="378"/>
    </location>
</feature>
<dbReference type="InterPro" id="IPR020846">
    <property type="entry name" value="MFS_dom"/>
</dbReference>
<evidence type="ECO:0000313" key="8">
    <source>
        <dbReference type="Proteomes" id="UP001589532"/>
    </source>
</evidence>
<dbReference type="PANTHER" id="PTHR23508:SF10">
    <property type="entry name" value="CARBOXYLIC ACID TRANSPORTER PROTEIN HOMOLOG"/>
    <property type="match status" value="1"/>
</dbReference>
<dbReference type="Gene3D" id="1.20.1250.20">
    <property type="entry name" value="MFS general substrate transporter like domains"/>
    <property type="match status" value="2"/>
</dbReference>
<feature type="transmembrane region" description="Helical" evidence="5">
    <location>
        <begin position="91"/>
        <end position="110"/>
    </location>
</feature>
<organism evidence="7 8">
    <name type="scientific">Nonomuraea helvata</name>
    <dbReference type="NCBI Taxonomy" id="37484"/>
    <lineage>
        <taxon>Bacteria</taxon>
        <taxon>Bacillati</taxon>
        <taxon>Actinomycetota</taxon>
        <taxon>Actinomycetes</taxon>
        <taxon>Streptosporangiales</taxon>
        <taxon>Streptosporangiaceae</taxon>
        <taxon>Nonomuraea</taxon>
    </lineage>
</organism>
<sequence>MSDTLSPEPHASHASDAVDAYGRKAIIASVSGYAMDGFDLLILSLSMAAITAEFHLSKAEAGSLTSLTLWGAVLGGVIFGVLADRLGRVRMLSWSILIFAVFTGLCALAQDFTLLSVFRFMAGLGLGGEFGIGMALAAEAWPARLRARATSWVGLGWQSGVFLAALVSPLVIEHWGWRGLFALGILPAVAAYLIRRKVGEPEKFKQRLERPRIPWSRQLRSLIADSTTRKATIGILILCSVQNFGYYGIMTWLPSYLSIRFGYSLTQSGLWTAVTVVGMACGIFAFGQFADRIGRRPVFWAYQLGAVVSVIVYSQLTGSTALLAGGAIMGFFVNGMLGGLGALMAETYGTEIRASAENVLFNIGRAVGGLAPVTIAYVSTSHGFPIAIAGLAALYVLDMVAMTLIPERKGGALT</sequence>
<dbReference type="SUPFAM" id="SSF103473">
    <property type="entry name" value="MFS general substrate transporter"/>
    <property type="match status" value="1"/>
</dbReference>
<evidence type="ECO:0000313" key="7">
    <source>
        <dbReference type="EMBL" id="MFB9628674.1"/>
    </source>
</evidence>
<gene>
    <name evidence="7" type="ORF">ACFFSA_36840</name>
</gene>
<proteinExistence type="predicted"/>
<comment type="subcellular location">
    <subcellularLocation>
        <location evidence="1">Cell membrane</location>
        <topology evidence="1">Multi-pass membrane protein</topology>
    </subcellularLocation>
</comment>
<reference evidence="7 8" key="1">
    <citation type="submission" date="2024-09" db="EMBL/GenBank/DDBJ databases">
        <authorList>
            <person name="Sun Q."/>
            <person name="Mori K."/>
        </authorList>
    </citation>
    <scope>NUCLEOTIDE SEQUENCE [LARGE SCALE GENOMIC DNA]</scope>
    <source>
        <strain evidence="7 8">JCM 3143</strain>
    </source>
</reference>
<protein>
    <submittedName>
        <fullName evidence="7">MFS transporter</fullName>
    </submittedName>
</protein>
<feature type="transmembrane region" description="Helical" evidence="5">
    <location>
        <begin position="322"/>
        <end position="347"/>
    </location>
</feature>
<dbReference type="Pfam" id="PF07690">
    <property type="entry name" value="MFS_1"/>
    <property type="match status" value="1"/>
</dbReference>
<feature type="transmembrane region" description="Helical" evidence="5">
    <location>
        <begin position="116"/>
        <end position="137"/>
    </location>
</feature>
<name>A0ABV5SCB8_9ACTN</name>
<dbReference type="InterPro" id="IPR036259">
    <property type="entry name" value="MFS_trans_sf"/>
</dbReference>
<evidence type="ECO:0000259" key="6">
    <source>
        <dbReference type="PROSITE" id="PS50850"/>
    </source>
</evidence>
<keyword evidence="8" id="KW-1185">Reference proteome</keyword>
<feature type="transmembrane region" description="Helical" evidence="5">
    <location>
        <begin position="299"/>
        <end position="316"/>
    </location>
</feature>
<dbReference type="Proteomes" id="UP001589532">
    <property type="component" value="Unassembled WGS sequence"/>
</dbReference>
<feature type="transmembrane region" description="Helical" evidence="5">
    <location>
        <begin position="149"/>
        <end position="169"/>
    </location>
</feature>
<evidence type="ECO:0000256" key="3">
    <source>
        <dbReference type="ARBA" id="ARBA00022989"/>
    </source>
</evidence>
<dbReference type="EMBL" id="JBHMBW010000049">
    <property type="protein sequence ID" value="MFB9628674.1"/>
    <property type="molecule type" value="Genomic_DNA"/>
</dbReference>
<feature type="transmembrane region" description="Helical" evidence="5">
    <location>
        <begin position="64"/>
        <end position="84"/>
    </location>
</feature>
<evidence type="ECO:0000256" key="4">
    <source>
        <dbReference type="ARBA" id="ARBA00023136"/>
    </source>
</evidence>
<feature type="transmembrane region" description="Helical" evidence="5">
    <location>
        <begin position="231"/>
        <end position="249"/>
    </location>
</feature>
<feature type="domain" description="Major facilitator superfamily (MFS) profile" evidence="6">
    <location>
        <begin position="25"/>
        <end position="409"/>
    </location>
</feature>
<feature type="transmembrane region" description="Helical" evidence="5">
    <location>
        <begin position="269"/>
        <end position="287"/>
    </location>
</feature>
<dbReference type="InterPro" id="IPR005829">
    <property type="entry name" value="Sugar_transporter_CS"/>
</dbReference>
<feature type="transmembrane region" description="Helical" evidence="5">
    <location>
        <begin position="175"/>
        <end position="194"/>
    </location>
</feature>
<keyword evidence="4 5" id="KW-0472">Membrane</keyword>
<comment type="caution">
    <text evidence="7">The sequence shown here is derived from an EMBL/GenBank/DDBJ whole genome shotgun (WGS) entry which is preliminary data.</text>
</comment>